<keyword evidence="2" id="KW-1185">Reference proteome</keyword>
<organism evidence="2 3">
    <name type="scientific">Strongyloides venezuelensis</name>
    <name type="common">Threadworm</name>
    <dbReference type="NCBI Taxonomy" id="75913"/>
    <lineage>
        <taxon>Eukaryota</taxon>
        <taxon>Metazoa</taxon>
        <taxon>Ecdysozoa</taxon>
        <taxon>Nematoda</taxon>
        <taxon>Chromadorea</taxon>
        <taxon>Rhabditida</taxon>
        <taxon>Tylenchina</taxon>
        <taxon>Panagrolaimomorpha</taxon>
        <taxon>Strongyloidoidea</taxon>
        <taxon>Strongyloididae</taxon>
        <taxon>Strongyloides</taxon>
    </lineage>
</organism>
<evidence type="ECO:0000313" key="3">
    <source>
        <dbReference type="WBParaSite" id="SVE_1600500.1"/>
    </source>
</evidence>
<sequence>METSSESKSLTASERRELRRQKILGNTEGRIGKLFGVTGVRPEAAPAIDGITQSQLQKTINTPVNNEVKKDIPKESKLFEEYKDKELEEMFKKIDNLDFNKLVKTNTFSMRANISLVCLVILFSLTGIPFLPTIFLIVISNVMVEIKRTSPNVDKVHLFLMFMESMKRLVVATFIYFIFNTLFNYFR</sequence>
<reference evidence="3" key="2">
    <citation type="submission" date="2015-08" db="UniProtKB">
        <authorList>
            <consortium name="WormBaseParasite"/>
        </authorList>
    </citation>
    <scope>IDENTIFICATION</scope>
</reference>
<accession>A0A0K0FUJ2</accession>
<protein>
    <submittedName>
        <fullName evidence="3">Uncharacterized protein</fullName>
    </submittedName>
</protein>
<evidence type="ECO:0000256" key="1">
    <source>
        <dbReference type="SAM" id="Phobius"/>
    </source>
</evidence>
<reference evidence="2" key="1">
    <citation type="submission" date="2014-07" db="EMBL/GenBank/DDBJ databases">
        <authorList>
            <person name="Martin A.A"/>
            <person name="De Silva N."/>
        </authorList>
    </citation>
    <scope>NUCLEOTIDE SEQUENCE</scope>
</reference>
<name>A0A0K0FUJ2_STRVS</name>
<dbReference type="AlphaFoldDB" id="A0A0K0FUJ2"/>
<keyword evidence="1" id="KW-0812">Transmembrane</keyword>
<keyword evidence="1" id="KW-1133">Transmembrane helix</keyword>
<feature type="transmembrane region" description="Helical" evidence="1">
    <location>
        <begin position="114"/>
        <end position="139"/>
    </location>
</feature>
<dbReference type="Proteomes" id="UP000035680">
    <property type="component" value="Unassembled WGS sequence"/>
</dbReference>
<dbReference type="WBParaSite" id="SVE_1600500.1">
    <property type="protein sequence ID" value="SVE_1600500.1"/>
    <property type="gene ID" value="SVE_1600500"/>
</dbReference>
<keyword evidence="1" id="KW-0472">Membrane</keyword>
<proteinExistence type="predicted"/>
<evidence type="ECO:0000313" key="2">
    <source>
        <dbReference type="Proteomes" id="UP000035680"/>
    </source>
</evidence>
<feature type="transmembrane region" description="Helical" evidence="1">
    <location>
        <begin position="169"/>
        <end position="186"/>
    </location>
</feature>